<dbReference type="SUPFAM" id="SSF48008">
    <property type="entry name" value="GntR ligand-binding domain-like"/>
    <property type="match status" value="1"/>
</dbReference>
<evidence type="ECO:0000256" key="4">
    <source>
        <dbReference type="SAM" id="MobiDB-lite"/>
    </source>
</evidence>
<proteinExistence type="predicted"/>
<dbReference type="AlphaFoldDB" id="A0A1H7YTH2"/>
<evidence type="ECO:0000256" key="3">
    <source>
        <dbReference type="ARBA" id="ARBA00023163"/>
    </source>
</evidence>
<dbReference type="InterPro" id="IPR000524">
    <property type="entry name" value="Tscrpt_reg_HTH_GntR"/>
</dbReference>
<dbReference type="SMART" id="SM00345">
    <property type="entry name" value="HTH_GNTR"/>
    <property type="match status" value="1"/>
</dbReference>
<sequence>MPGGSARWPASQEIEPLRMTAPTPSTRTLDLYDKLREDLLNGRLKPGQKLQMRFLMEAYQAGQTPLREALNRLTSEGLVQSREQRGFVVSPVSKLELQELTMTRCWLEGLALQKSMEAATPEWEEALVVAHHRLARTPRSLNPEQFEDNPDWERLHRIFHRTLISQCGSASLIGFCDHLADQLYRYRRVSIRRVFSTRKIGDEHQAILTAVLDREVDRAVKLLEKHYRHTADVILDDPAF</sequence>
<feature type="domain" description="HTH gntR-type" evidence="5">
    <location>
        <begin position="25"/>
        <end position="92"/>
    </location>
</feature>
<dbReference type="Pfam" id="PF00392">
    <property type="entry name" value="GntR"/>
    <property type="match status" value="1"/>
</dbReference>
<feature type="region of interest" description="Disordered" evidence="4">
    <location>
        <begin position="1"/>
        <end position="25"/>
    </location>
</feature>
<reference evidence="7" key="1">
    <citation type="submission" date="2016-10" db="EMBL/GenBank/DDBJ databases">
        <authorList>
            <person name="Varghese N."/>
            <person name="Submissions S."/>
        </authorList>
    </citation>
    <scope>NUCLEOTIDE SEQUENCE [LARGE SCALE GENOMIC DNA]</scope>
    <source>
        <strain evidence="7">LMG 26383,CCUG 61248,R- 45681</strain>
    </source>
</reference>
<evidence type="ECO:0000256" key="1">
    <source>
        <dbReference type="ARBA" id="ARBA00023015"/>
    </source>
</evidence>
<evidence type="ECO:0000256" key="2">
    <source>
        <dbReference type="ARBA" id="ARBA00023125"/>
    </source>
</evidence>
<keyword evidence="7" id="KW-1185">Reference proteome</keyword>
<dbReference type="PANTHER" id="PTHR43537:SF20">
    <property type="entry name" value="HTH-TYPE TRANSCRIPTIONAL REPRESSOR GLAR"/>
    <property type="match status" value="1"/>
</dbReference>
<keyword evidence="1" id="KW-0805">Transcription regulation</keyword>
<dbReference type="STRING" id="1036779.SAMN04515666_11279"/>
<dbReference type="Proteomes" id="UP000199664">
    <property type="component" value="Unassembled WGS sequence"/>
</dbReference>
<dbReference type="Pfam" id="PF07729">
    <property type="entry name" value="FCD"/>
    <property type="match status" value="1"/>
</dbReference>
<evidence type="ECO:0000313" key="7">
    <source>
        <dbReference type="Proteomes" id="UP000199664"/>
    </source>
</evidence>
<keyword evidence="3" id="KW-0804">Transcription</keyword>
<dbReference type="InterPro" id="IPR011711">
    <property type="entry name" value="GntR_C"/>
</dbReference>
<dbReference type="PANTHER" id="PTHR43537">
    <property type="entry name" value="TRANSCRIPTIONAL REGULATOR, GNTR FAMILY"/>
    <property type="match status" value="1"/>
</dbReference>
<organism evidence="6 7">
    <name type="scientific">Bosea lupini</name>
    <dbReference type="NCBI Taxonomy" id="1036779"/>
    <lineage>
        <taxon>Bacteria</taxon>
        <taxon>Pseudomonadati</taxon>
        <taxon>Pseudomonadota</taxon>
        <taxon>Alphaproteobacteria</taxon>
        <taxon>Hyphomicrobiales</taxon>
        <taxon>Boseaceae</taxon>
        <taxon>Bosea</taxon>
    </lineage>
</organism>
<evidence type="ECO:0000259" key="5">
    <source>
        <dbReference type="PROSITE" id="PS50949"/>
    </source>
</evidence>
<gene>
    <name evidence="6" type="ORF">SAMN04515666_11279</name>
</gene>
<dbReference type="InterPro" id="IPR036390">
    <property type="entry name" value="WH_DNA-bd_sf"/>
</dbReference>
<dbReference type="PROSITE" id="PS50949">
    <property type="entry name" value="HTH_GNTR"/>
    <property type="match status" value="1"/>
</dbReference>
<dbReference type="SUPFAM" id="SSF46785">
    <property type="entry name" value="Winged helix' DNA-binding domain"/>
    <property type="match status" value="1"/>
</dbReference>
<dbReference type="Gene3D" id="1.20.120.530">
    <property type="entry name" value="GntR ligand-binding domain-like"/>
    <property type="match status" value="1"/>
</dbReference>
<dbReference type="EMBL" id="FOAN01000012">
    <property type="protein sequence ID" value="SEM48638.1"/>
    <property type="molecule type" value="Genomic_DNA"/>
</dbReference>
<dbReference type="GO" id="GO:0003677">
    <property type="term" value="F:DNA binding"/>
    <property type="evidence" value="ECO:0007669"/>
    <property type="project" value="UniProtKB-KW"/>
</dbReference>
<dbReference type="CDD" id="cd07377">
    <property type="entry name" value="WHTH_GntR"/>
    <property type="match status" value="1"/>
</dbReference>
<dbReference type="InterPro" id="IPR036388">
    <property type="entry name" value="WH-like_DNA-bd_sf"/>
</dbReference>
<evidence type="ECO:0000313" key="6">
    <source>
        <dbReference type="EMBL" id="SEM48638.1"/>
    </source>
</evidence>
<dbReference type="SMART" id="SM00895">
    <property type="entry name" value="FCD"/>
    <property type="match status" value="1"/>
</dbReference>
<name>A0A1H7YTH2_9HYPH</name>
<dbReference type="GO" id="GO:0003700">
    <property type="term" value="F:DNA-binding transcription factor activity"/>
    <property type="evidence" value="ECO:0007669"/>
    <property type="project" value="InterPro"/>
</dbReference>
<dbReference type="Gene3D" id="1.10.10.10">
    <property type="entry name" value="Winged helix-like DNA-binding domain superfamily/Winged helix DNA-binding domain"/>
    <property type="match status" value="1"/>
</dbReference>
<dbReference type="InterPro" id="IPR008920">
    <property type="entry name" value="TF_FadR/GntR_C"/>
</dbReference>
<keyword evidence="2 6" id="KW-0238">DNA-binding</keyword>
<protein>
    <submittedName>
        <fullName evidence="6">DNA-binding transcriptional regulator, GntR family</fullName>
    </submittedName>
</protein>
<accession>A0A1H7YTH2</accession>